<keyword evidence="3" id="KW-1185">Reference proteome</keyword>
<evidence type="ECO:0000256" key="1">
    <source>
        <dbReference type="SAM" id="Phobius"/>
    </source>
</evidence>
<feature type="transmembrane region" description="Helical" evidence="1">
    <location>
        <begin position="238"/>
        <end position="259"/>
    </location>
</feature>
<keyword evidence="1" id="KW-0812">Transmembrane</keyword>
<dbReference type="Proteomes" id="UP000295773">
    <property type="component" value="Unassembled WGS sequence"/>
</dbReference>
<organism evidence="2 3">
    <name type="scientific">Longicatena caecimuris</name>
    <dbReference type="NCBI Taxonomy" id="1796635"/>
    <lineage>
        <taxon>Bacteria</taxon>
        <taxon>Bacillati</taxon>
        <taxon>Bacillota</taxon>
        <taxon>Erysipelotrichia</taxon>
        <taxon>Erysipelotrichales</taxon>
        <taxon>Erysipelotrichaceae</taxon>
        <taxon>Longicatena</taxon>
    </lineage>
</organism>
<evidence type="ECO:0000313" key="3">
    <source>
        <dbReference type="Proteomes" id="UP000295773"/>
    </source>
</evidence>
<dbReference type="GeneID" id="73795695"/>
<dbReference type="EMBL" id="SMBP01000001">
    <property type="protein sequence ID" value="TCU63440.1"/>
    <property type="molecule type" value="Genomic_DNA"/>
</dbReference>
<keyword evidence="1" id="KW-1133">Transmembrane helix</keyword>
<dbReference type="AlphaFoldDB" id="A0A4R3TM16"/>
<name>A0A4R3TM16_9FIRM</name>
<gene>
    <name evidence="2" type="ORF">EDD61_10191</name>
</gene>
<dbReference type="RefSeq" id="WP_008688389.1">
    <property type="nucleotide sequence ID" value="NZ_AP024510.1"/>
</dbReference>
<protein>
    <submittedName>
        <fullName evidence="2">ABC-2 type transport system permease protein</fullName>
    </submittedName>
</protein>
<dbReference type="GO" id="GO:0005886">
    <property type="term" value="C:plasma membrane"/>
    <property type="evidence" value="ECO:0007669"/>
    <property type="project" value="UniProtKB-SubCell"/>
</dbReference>
<feature type="transmembrane region" description="Helical" evidence="1">
    <location>
        <begin position="67"/>
        <end position="91"/>
    </location>
</feature>
<reference evidence="2 3" key="1">
    <citation type="submission" date="2019-03" db="EMBL/GenBank/DDBJ databases">
        <title>Genomic Encyclopedia of Type Strains, Phase IV (KMG-IV): sequencing the most valuable type-strain genomes for metagenomic binning, comparative biology and taxonomic classification.</title>
        <authorList>
            <person name="Goeker M."/>
        </authorList>
    </citation>
    <scope>NUCLEOTIDE SEQUENCE [LARGE SCALE GENOMIC DNA]</scope>
    <source>
        <strain evidence="2 3">DSM 29481</strain>
    </source>
</reference>
<evidence type="ECO:0000313" key="2">
    <source>
        <dbReference type="EMBL" id="TCU63440.1"/>
    </source>
</evidence>
<feature type="transmembrane region" description="Helical" evidence="1">
    <location>
        <begin position="124"/>
        <end position="149"/>
    </location>
</feature>
<dbReference type="GO" id="GO:0140359">
    <property type="term" value="F:ABC-type transporter activity"/>
    <property type="evidence" value="ECO:0007669"/>
    <property type="project" value="InterPro"/>
</dbReference>
<keyword evidence="1" id="KW-0472">Membrane</keyword>
<accession>A0A4R3TM16</accession>
<comment type="caution">
    <text evidence="2">The sequence shown here is derived from an EMBL/GenBank/DDBJ whole genome shotgun (WGS) entry which is preliminary data.</text>
</comment>
<feature type="transmembrane region" description="Helical" evidence="1">
    <location>
        <begin position="161"/>
        <end position="182"/>
    </location>
</feature>
<feature type="transmembrane region" description="Helical" evidence="1">
    <location>
        <begin position="189"/>
        <end position="207"/>
    </location>
</feature>
<proteinExistence type="predicted"/>
<sequence length="266" mass="29709">MVNKALYVTEMKNSWKLLLIFCLILTMYTTIMLTMFDPSLGSALDEFAKMMPEIMSMVGMNGSTATLVHFLSTYLYGMLMIVFPFLFTVLLSLKYIAKKVDNGSMAYLLSSGSTRGCVWRTECFVLLTNLLLLIAYCTLLGLVCSSFMFPQDLDVAAYLRLNFGVLCLHMALAGISFLFSCICNEYRQAATFGAGFGIYFILVQMLANMKGNLENMKYATLMTLFDRDALIVNAAKGWYMSGILLLIAIGCFSAANVLFQRKNMSL</sequence>